<keyword evidence="5 10" id="KW-0378">Hydrolase</keyword>
<feature type="binding site" evidence="10">
    <location>
        <begin position="10"/>
        <end position="15"/>
    </location>
    <ligand>
        <name>substrate</name>
    </ligand>
</feature>
<evidence type="ECO:0000256" key="1">
    <source>
        <dbReference type="ARBA" id="ARBA00008023"/>
    </source>
</evidence>
<evidence type="ECO:0000256" key="10">
    <source>
        <dbReference type="HAMAP-Rule" id="MF_01405"/>
    </source>
</evidence>
<evidence type="ECO:0000256" key="7">
    <source>
        <dbReference type="ARBA" id="ARBA00023080"/>
    </source>
</evidence>
<reference evidence="12 13" key="1">
    <citation type="journal article" date="2020" name="ISME J.">
        <title>Parallel Reductive Genome Evolution in Desulfovibrio Ectosymbionts Independently Acquired by Trichonympha Protists in the Termite Gut.</title>
        <authorList>
            <person name="Takeuchi M."/>
            <person name="Kuwahara H."/>
            <person name="Murakami T."/>
            <person name="Takahashi K."/>
            <person name="Kajitani R."/>
            <person name="Toyoda A."/>
            <person name="Itoh T."/>
            <person name="Ohkuma M."/>
            <person name="Hongoh Y."/>
        </authorList>
    </citation>
    <scope>NUCLEOTIDE SEQUENCE [LARGE SCALE GENOMIC DNA]</scope>
    <source>
        <strain evidence="12">ZnDsv-02</strain>
    </source>
</reference>
<dbReference type="GO" id="GO:0009146">
    <property type="term" value="P:purine nucleoside triphosphate catabolic process"/>
    <property type="evidence" value="ECO:0007669"/>
    <property type="project" value="UniProtKB-UniRule"/>
</dbReference>
<dbReference type="SUPFAM" id="SSF52972">
    <property type="entry name" value="ITPase-like"/>
    <property type="match status" value="1"/>
</dbReference>
<dbReference type="PANTHER" id="PTHR11067:SF9">
    <property type="entry name" value="INOSINE TRIPHOSPHATE PYROPHOSPHATASE"/>
    <property type="match status" value="1"/>
</dbReference>
<evidence type="ECO:0000256" key="11">
    <source>
        <dbReference type="RuleBase" id="RU003781"/>
    </source>
</evidence>
<dbReference type="NCBIfam" id="TIGR00042">
    <property type="entry name" value="RdgB/HAM1 family non-canonical purine NTP pyrophosphatase"/>
    <property type="match status" value="1"/>
</dbReference>
<comment type="catalytic activity">
    <reaction evidence="9 10">
        <text>XTP + H2O = XMP + diphosphate + H(+)</text>
        <dbReference type="Rhea" id="RHEA:28610"/>
        <dbReference type="ChEBI" id="CHEBI:15377"/>
        <dbReference type="ChEBI" id="CHEBI:15378"/>
        <dbReference type="ChEBI" id="CHEBI:33019"/>
        <dbReference type="ChEBI" id="CHEBI:57464"/>
        <dbReference type="ChEBI" id="CHEBI:61314"/>
        <dbReference type="EC" id="3.6.1.66"/>
    </reaction>
</comment>
<comment type="cofactor">
    <cofactor evidence="10">
        <name>Mg(2+)</name>
        <dbReference type="ChEBI" id="CHEBI:18420"/>
    </cofactor>
    <text evidence="10">Binds 1 Mg(2+) ion per subunit.</text>
</comment>
<keyword evidence="4 10" id="KW-0547">Nucleotide-binding</keyword>
<sequence length="227" mass="24696">METRRIVLATRNAGKVRELTNLLAESGAGHGMEVLGLDSFPESGNIEETGATFEENALLKARYVAQTTGLPSLADDSGLVVNCLDGAPGIYSVRYADDWNCLPGESRDIRNIRKLLHTLEGVPPAERACRFVSCIAAVKPDGARILVTGVWEGLVLDGMRGANGFGYDPVFFDPTCGKSAAELRAEEKNARSHRGKALRELFARWAEFMRPQRAGHFCHTPLTPPSL</sequence>
<dbReference type="Pfam" id="PF01725">
    <property type="entry name" value="Ham1p_like"/>
    <property type="match status" value="1"/>
</dbReference>
<dbReference type="GO" id="GO:0005829">
    <property type="term" value="C:cytosol"/>
    <property type="evidence" value="ECO:0007669"/>
    <property type="project" value="TreeGrafter"/>
</dbReference>
<evidence type="ECO:0000256" key="8">
    <source>
        <dbReference type="ARBA" id="ARBA00051875"/>
    </source>
</evidence>
<keyword evidence="7 10" id="KW-0546">Nucleotide metabolism</keyword>
<keyword evidence="6 10" id="KW-0460">Magnesium</keyword>
<dbReference type="GO" id="GO:0017111">
    <property type="term" value="F:ribonucleoside triphosphate phosphatase activity"/>
    <property type="evidence" value="ECO:0007669"/>
    <property type="project" value="InterPro"/>
</dbReference>
<evidence type="ECO:0000256" key="2">
    <source>
        <dbReference type="ARBA" id="ARBA00011738"/>
    </source>
</evidence>
<feature type="binding site" evidence="10">
    <location>
        <position position="47"/>
    </location>
    <ligand>
        <name>Mg(2+)</name>
        <dbReference type="ChEBI" id="CHEBI:18420"/>
    </ligand>
</feature>
<feature type="active site" description="Proton acceptor" evidence="10">
    <location>
        <position position="76"/>
    </location>
</feature>
<dbReference type="GO" id="GO:0000166">
    <property type="term" value="F:nucleotide binding"/>
    <property type="evidence" value="ECO:0007669"/>
    <property type="project" value="UniProtKB-KW"/>
</dbReference>
<feature type="binding site" evidence="10">
    <location>
        <begin position="193"/>
        <end position="194"/>
    </location>
    <ligand>
        <name>substrate</name>
    </ligand>
</feature>
<feature type="binding site" evidence="10">
    <location>
        <position position="188"/>
    </location>
    <ligand>
        <name>substrate</name>
    </ligand>
</feature>
<comment type="subunit">
    <text evidence="2 10">Homodimer.</text>
</comment>
<evidence type="ECO:0000256" key="4">
    <source>
        <dbReference type="ARBA" id="ARBA00022741"/>
    </source>
</evidence>
<comment type="catalytic activity">
    <reaction evidence="8 10">
        <text>dITP + H2O = dIMP + diphosphate + H(+)</text>
        <dbReference type="Rhea" id="RHEA:28342"/>
        <dbReference type="ChEBI" id="CHEBI:15377"/>
        <dbReference type="ChEBI" id="CHEBI:15378"/>
        <dbReference type="ChEBI" id="CHEBI:33019"/>
        <dbReference type="ChEBI" id="CHEBI:61194"/>
        <dbReference type="ChEBI" id="CHEBI:61382"/>
        <dbReference type="EC" id="3.6.1.66"/>
    </reaction>
</comment>
<dbReference type="PANTHER" id="PTHR11067">
    <property type="entry name" value="INOSINE TRIPHOSPHATE PYROPHOSPHATASE/HAM1 PROTEIN"/>
    <property type="match status" value="1"/>
</dbReference>
<keyword evidence="3 10" id="KW-0479">Metal-binding</keyword>
<name>A0A6L2R7A9_9BACT</name>
<dbReference type="FunFam" id="3.90.950.10:FF:000001">
    <property type="entry name" value="dITP/XTP pyrophosphatase"/>
    <property type="match status" value="1"/>
</dbReference>
<feature type="binding site" evidence="10">
    <location>
        <begin position="165"/>
        <end position="168"/>
    </location>
    <ligand>
        <name>substrate</name>
    </ligand>
</feature>
<evidence type="ECO:0000256" key="6">
    <source>
        <dbReference type="ARBA" id="ARBA00022842"/>
    </source>
</evidence>
<evidence type="ECO:0000256" key="9">
    <source>
        <dbReference type="ARBA" id="ARBA00052017"/>
    </source>
</evidence>
<dbReference type="GO" id="GO:0035870">
    <property type="term" value="F:dITP diphosphatase activity"/>
    <property type="evidence" value="ECO:0007669"/>
    <property type="project" value="UniProtKB-UniRule"/>
</dbReference>
<comment type="function">
    <text evidence="10">Pyrophosphatase that catalyzes the hydrolysis of nucleoside triphosphates to their monophosphate derivatives, with a high preference for the non-canonical purine nucleotides XTP (xanthosine triphosphate), dITP (deoxyinosine triphosphate) and ITP. Seems to function as a house-cleaning enzyme that removes non-canonical purine nucleotides from the nucleotide pool, thus preventing their incorporation into DNA/RNA and avoiding chromosomal lesions.</text>
</comment>
<dbReference type="GO" id="GO:0036220">
    <property type="term" value="F:ITP diphosphatase activity"/>
    <property type="evidence" value="ECO:0007669"/>
    <property type="project" value="UniProtKB-UniRule"/>
</dbReference>
<feature type="binding site" evidence="10">
    <location>
        <position position="76"/>
    </location>
    <ligand>
        <name>Mg(2+)</name>
        <dbReference type="ChEBI" id="CHEBI:18420"/>
    </ligand>
</feature>
<dbReference type="AlphaFoldDB" id="A0A6L2R7A9"/>
<dbReference type="GO" id="GO:0046872">
    <property type="term" value="F:metal ion binding"/>
    <property type="evidence" value="ECO:0007669"/>
    <property type="project" value="UniProtKB-KW"/>
</dbReference>
<dbReference type="Proteomes" id="UP000505077">
    <property type="component" value="Unassembled WGS sequence"/>
</dbReference>
<evidence type="ECO:0000313" key="12">
    <source>
        <dbReference type="EMBL" id="GFH63406.1"/>
    </source>
</evidence>
<dbReference type="GO" id="GO:0036222">
    <property type="term" value="F:XTP diphosphatase activity"/>
    <property type="evidence" value="ECO:0007669"/>
    <property type="project" value="UniProtKB-UniRule"/>
</dbReference>
<comment type="caution">
    <text evidence="12">The sequence shown here is derived from an EMBL/GenBank/DDBJ whole genome shotgun (WGS) entry which is preliminary data.</text>
</comment>
<protein>
    <recommendedName>
        <fullName evidence="10">dITP/XTP pyrophosphatase</fullName>
        <ecNumber evidence="10">3.6.1.66</ecNumber>
    </recommendedName>
    <alternativeName>
        <fullName evidence="10">Non-canonical purine NTP pyrophosphatase</fullName>
    </alternativeName>
    <alternativeName>
        <fullName evidence="10">Non-standard purine NTP pyrophosphatase</fullName>
    </alternativeName>
    <alternativeName>
        <fullName evidence="10">Nucleoside-triphosphate diphosphatase</fullName>
    </alternativeName>
    <alternativeName>
        <fullName evidence="10">Nucleoside-triphosphate pyrophosphatase</fullName>
        <shortName evidence="10">NTPase</shortName>
    </alternativeName>
</protein>
<dbReference type="Gene3D" id="3.90.950.10">
    <property type="match status" value="1"/>
</dbReference>
<dbReference type="HAMAP" id="MF_01405">
    <property type="entry name" value="Non_canon_purine_NTPase"/>
    <property type="match status" value="1"/>
</dbReference>
<dbReference type="EC" id="3.6.1.66" evidence="10"/>
<accession>A0A6L2R7A9</accession>
<proteinExistence type="inferred from homology"/>
<evidence type="ECO:0000256" key="3">
    <source>
        <dbReference type="ARBA" id="ARBA00022723"/>
    </source>
</evidence>
<comment type="catalytic activity">
    <reaction evidence="10">
        <text>ITP + H2O = IMP + diphosphate + H(+)</text>
        <dbReference type="Rhea" id="RHEA:29399"/>
        <dbReference type="ChEBI" id="CHEBI:15377"/>
        <dbReference type="ChEBI" id="CHEBI:15378"/>
        <dbReference type="ChEBI" id="CHEBI:33019"/>
        <dbReference type="ChEBI" id="CHEBI:58053"/>
        <dbReference type="ChEBI" id="CHEBI:61402"/>
        <dbReference type="EC" id="3.6.1.66"/>
    </reaction>
</comment>
<dbReference type="InterPro" id="IPR002637">
    <property type="entry name" value="RdgB/HAM1"/>
</dbReference>
<evidence type="ECO:0000256" key="5">
    <source>
        <dbReference type="ARBA" id="ARBA00022801"/>
    </source>
</evidence>
<dbReference type="InterPro" id="IPR029001">
    <property type="entry name" value="ITPase-like_fam"/>
</dbReference>
<organism evidence="12 13">
    <name type="scientific">Candidatus Desulfovibrio kirbyi</name>
    <dbReference type="NCBI Taxonomy" id="2696086"/>
    <lineage>
        <taxon>Bacteria</taxon>
        <taxon>Pseudomonadati</taxon>
        <taxon>Thermodesulfobacteriota</taxon>
        <taxon>Desulfovibrionia</taxon>
        <taxon>Desulfovibrionales</taxon>
        <taxon>Desulfovibrionaceae</taxon>
        <taxon>Desulfovibrio</taxon>
    </lineage>
</organism>
<dbReference type="InterPro" id="IPR020922">
    <property type="entry name" value="dITP/XTP_pyrophosphatase"/>
</dbReference>
<evidence type="ECO:0000313" key="13">
    <source>
        <dbReference type="Proteomes" id="UP000505077"/>
    </source>
</evidence>
<gene>
    <name evidence="12" type="primary">rdgB</name>
    <name evidence="12" type="ORF">ZNDK_1177</name>
</gene>
<feature type="binding site" evidence="10">
    <location>
        <position position="77"/>
    </location>
    <ligand>
        <name>substrate</name>
    </ligand>
</feature>
<dbReference type="EMBL" id="BLLL01000014">
    <property type="protein sequence ID" value="GFH63406.1"/>
    <property type="molecule type" value="Genomic_DNA"/>
</dbReference>
<dbReference type="CDD" id="cd00515">
    <property type="entry name" value="HAM1"/>
    <property type="match status" value="1"/>
</dbReference>
<comment type="similarity">
    <text evidence="1 10 11">Belongs to the HAM1 NTPase family.</text>
</comment>
<dbReference type="GO" id="GO:0009117">
    <property type="term" value="P:nucleotide metabolic process"/>
    <property type="evidence" value="ECO:0007669"/>
    <property type="project" value="UniProtKB-KW"/>
</dbReference>